<evidence type="ECO:0000313" key="3">
    <source>
        <dbReference type="Proteomes" id="UP000252554"/>
    </source>
</evidence>
<dbReference type="EMBL" id="QNTV01000006">
    <property type="protein sequence ID" value="RBA58873.1"/>
    <property type="molecule type" value="Genomic_DNA"/>
</dbReference>
<accession>A0A365PV71</accession>
<comment type="caution">
    <text evidence="2">The sequence shown here is derived from an EMBL/GenBank/DDBJ whole genome shotgun (WGS) entry which is preliminary data.</text>
</comment>
<dbReference type="AlphaFoldDB" id="A0A365PV71"/>
<dbReference type="Proteomes" id="UP000252554">
    <property type="component" value="Unassembled WGS sequence"/>
</dbReference>
<sequence>MTFISRHRDSLMTSNPRWPEIALIVATKRGHCQCFEQCIAELKCLGQTRAQLNTRRDKASNPHRDGLTLGSTKG</sequence>
<evidence type="ECO:0000313" key="2">
    <source>
        <dbReference type="EMBL" id="RBA58873.1"/>
    </source>
</evidence>
<reference evidence="2 3" key="1">
    <citation type="submission" date="2018-06" db="EMBL/GenBank/DDBJ databases">
        <title>Whole genome sequencing of four bacterial strains from South Shetland trench revealing bio-synthetic gene clusters.</title>
        <authorList>
            <person name="Abdel-Mageed W.M."/>
            <person name="Lehri B."/>
            <person name="Jarmusch S.A."/>
            <person name="Miranda K."/>
            <person name="Goodfellow M."/>
            <person name="Jaspars M."/>
            <person name="Karlyshev A.V."/>
        </authorList>
    </citation>
    <scope>NUCLEOTIDE SEQUENCE [LARGE SCALE GENOMIC DNA]</scope>
    <source>
        <strain evidence="2 3">SST2</strain>
    </source>
</reference>
<organism evidence="2 3">
    <name type="scientific">Stutzerimonas zhaodongensis</name>
    <dbReference type="NCBI Taxonomy" id="1176257"/>
    <lineage>
        <taxon>Bacteria</taxon>
        <taxon>Pseudomonadati</taxon>
        <taxon>Pseudomonadota</taxon>
        <taxon>Gammaproteobacteria</taxon>
        <taxon>Pseudomonadales</taxon>
        <taxon>Pseudomonadaceae</taxon>
        <taxon>Stutzerimonas</taxon>
    </lineage>
</organism>
<evidence type="ECO:0000256" key="1">
    <source>
        <dbReference type="SAM" id="MobiDB-lite"/>
    </source>
</evidence>
<feature type="region of interest" description="Disordered" evidence="1">
    <location>
        <begin position="52"/>
        <end position="74"/>
    </location>
</feature>
<feature type="compositionally biased region" description="Basic and acidic residues" evidence="1">
    <location>
        <begin position="54"/>
        <end position="66"/>
    </location>
</feature>
<gene>
    <name evidence="2" type="ORF">DQ403_10555</name>
</gene>
<proteinExistence type="predicted"/>
<name>A0A365PV71_9GAMM</name>
<protein>
    <submittedName>
        <fullName evidence="2">Uncharacterized protein</fullName>
    </submittedName>
</protein>